<evidence type="ECO:0000313" key="2">
    <source>
        <dbReference type="Proteomes" id="UP001162087"/>
    </source>
</evidence>
<accession>A0AA35J3B2</accession>
<dbReference type="Proteomes" id="UP001162087">
    <property type="component" value="Chromosome 12"/>
</dbReference>
<name>A0AA35J3B2_SACK1</name>
<reference evidence="1" key="1">
    <citation type="submission" date="2022-10" db="EMBL/GenBank/DDBJ databases">
        <authorList>
            <person name="Byrne P K."/>
        </authorList>
    </citation>
    <scope>NUCLEOTIDE SEQUENCE</scope>
    <source>
        <strain evidence="1">IFO1802</strain>
    </source>
</reference>
<keyword evidence="2" id="KW-1185">Reference proteome</keyword>
<organism evidence="1 2">
    <name type="scientific">Saccharomyces kudriavzevii (strain ATCC MYA-4449 / AS 2.2408 / CBS 8840 / NBRC 1802 / NCYC 2889)</name>
    <name type="common">Yeast</name>
    <dbReference type="NCBI Taxonomy" id="226230"/>
    <lineage>
        <taxon>Eukaryota</taxon>
        <taxon>Fungi</taxon>
        <taxon>Dikarya</taxon>
        <taxon>Ascomycota</taxon>
        <taxon>Saccharomycotina</taxon>
        <taxon>Saccharomycetes</taxon>
        <taxon>Saccharomycetales</taxon>
        <taxon>Saccharomycetaceae</taxon>
        <taxon>Saccharomyces</taxon>
    </lineage>
</organism>
<sequence length="159" mass="18632">MSQLVVDLKCLKNKIARKYDVIHKINDGNKKLDGIHPSERFRIVVRFVDFLFCESDEERTDGFFCKVVVRNLRCLSVKNSEEEMCLYMCERLFSTHKNDFILIDGQVLDIRVGAWYGAYQSPPVFEIISFKILSERDVCDFFEFVRSPIGEKFLNISNL</sequence>
<gene>
    <name evidence="1" type="primary">SKDI12G0660</name>
    <name evidence="1" type="ORF">SKDI_12G0660</name>
</gene>
<protein>
    <submittedName>
        <fullName evidence="1">Uncharacterized protein</fullName>
    </submittedName>
</protein>
<evidence type="ECO:0000313" key="1">
    <source>
        <dbReference type="EMBL" id="CAI4045713.1"/>
    </source>
</evidence>
<dbReference type="EMBL" id="OX365907">
    <property type="protein sequence ID" value="CAI4045713.1"/>
    <property type="molecule type" value="Genomic_DNA"/>
</dbReference>
<dbReference type="OrthoDB" id="4038502at2759"/>
<proteinExistence type="predicted"/>